<proteinExistence type="predicted"/>
<keyword evidence="2" id="KW-1185">Reference proteome</keyword>
<dbReference type="AlphaFoldDB" id="A0A4R5NG72"/>
<comment type="caution">
    <text evidence="1">The sequence shown here is derived from an EMBL/GenBank/DDBJ whole genome shotgun (WGS) entry which is preliminary data.</text>
</comment>
<organism evidence="1 2">
    <name type="scientific">Secundilactobacillus malefermentans</name>
    <dbReference type="NCBI Taxonomy" id="176292"/>
    <lineage>
        <taxon>Bacteria</taxon>
        <taxon>Bacillati</taxon>
        <taxon>Bacillota</taxon>
        <taxon>Bacilli</taxon>
        <taxon>Lactobacillales</taxon>
        <taxon>Lactobacillaceae</taxon>
        <taxon>Secundilactobacillus</taxon>
    </lineage>
</organism>
<gene>
    <name evidence="1" type="ORF">C5L31_002015</name>
</gene>
<evidence type="ECO:0000313" key="2">
    <source>
        <dbReference type="Proteomes" id="UP000294854"/>
    </source>
</evidence>
<name>A0A4R5NG72_9LACO</name>
<accession>A0A4R5NG72</accession>
<dbReference type="Proteomes" id="UP000294854">
    <property type="component" value="Unassembled WGS sequence"/>
</dbReference>
<sequence>MLLYSNKAVKVINDDRELHDQLSIALVAQFVSKIKEQYELNKIQIKLFAKSSRYLRAKGWTAQHALDISVEHIDQVEYFRGPSKHHWREGVQVFEFIEYLTDLDMYVKFSVSDQGVEMMAFHEREKLIDSSWLHNERRN</sequence>
<evidence type="ECO:0000313" key="1">
    <source>
        <dbReference type="EMBL" id="TDG73253.1"/>
    </source>
</evidence>
<reference evidence="1 2" key="1">
    <citation type="journal article" date="2019" name="Appl. Microbiol. Biotechnol.">
        <title>Uncovering carbohydrate metabolism through a genotype-phenotype association study of 56 lactic acid bacteria genomes.</title>
        <authorList>
            <person name="Buron-Moles G."/>
            <person name="Chailyan A."/>
            <person name="Dolejs I."/>
            <person name="Forster J."/>
            <person name="Miks M.H."/>
        </authorList>
    </citation>
    <scope>NUCLEOTIDE SEQUENCE [LARGE SCALE GENOMIC DNA]</scope>
    <source>
        <strain evidence="1 2">ATCC 49373</strain>
    </source>
</reference>
<dbReference type="EMBL" id="PUFO01000088">
    <property type="protein sequence ID" value="TDG73253.1"/>
    <property type="molecule type" value="Genomic_DNA"/>
</dbReference>
<protein>
    <submittedName>
        <fullName evidence="1">Uncharacterized protein</fullName>
    </submittedName>
</protein>